<gene>
    <name evidence="1" type="ORF">B296_00040912</name>
</gene>
<name>A0A426Z3L0_ENSVE</name>
<dbReference type="AlphaFoldDB" id="A0A426Z3L0"/>
<protein>
    <submittedName>
        <fullName evidence="1">Uncharacterized protein</fullName>
    </submittedName>
</protein>
<accession>A0A426Z3L0</accession>
<comment type="caution">
    <text evidence="1">The sequence shown here is derived from an EMBL/GenBank/DDBJ whole genome shotgun (WGS) entry which is preliminary data.</text>
</comment>
<dbReference type="Proteomes" id="UP000287651">
    <property type="component" value="Unassembled WGS sequence"/>
</dbReference>
<sequence length="88" mass="9480">MVAIRHGRPAHLGRTNHPLRLGNLNRRFTSNGQETLATRVAHAAKTLGYMGGPFHGQELVALGLTVFGQAKSNILTLNQGCKQPLAIL</sequence>
<dbReference type="EMBL" id="AMZH03008617">
    <property type="protein sequence ID" value="RRT58567.1"/>
    <property type="molecule type" value="Genomic_DNA"/>
</dbReference>
<reference evidence="1 2" key="1">
    <citation type="journal article" date="2014" name="Agronomy (Basel)">
        <title>A Draft Genome Sequence for Ensete ventricosum, the Drought-Tolerant Tree Against Hunger.</title>
        <authorList>
            <person name="Harrison J."/>
            <person name="Moore K.A."/>
            <person name="Paszkiewicz K."/>
            <person name="Jones T."/>
            <person name="Grant M."/>
            <person name="Ambacheew D."/>
            <person name="Muzemil S."/>
            <person name="Studholme D.J."/>
        </authorList>
    </citation>
    <scope>NUCLEOTIDE SEQUENCE [LARGE SCALE GENOMIC DNA]</scope>
</reference>
<organism evidence="1 2">
    <name type="scientific">Ensete ventricosum</name>
    <name type="common">Abyssinian banana</name>
    <name type="synonym">Musa ensete</name>
    <dbReference type="NCBI Taxonomy" id="4639"/>
    <lineage>
        <taxon>Eukaryota</taxon>
        <taxon>Viridiplantae</taxon>
        <taxon>Streptophyta</taxon>
        <taxon>Embryophyta</taxon>
        <taxon>Tracheophyta</taxon>
        <taxon>Spermatophyta</taxon>
        <taxon>Magnoliopsida</taxon>
        <taxon>Liliopsida</taxon>
        <taxon>Zingiberales</taxon>
        <taxon>Musaceae</taxon>
        <taxon>Ensete</taxon>
    </lineage>
</organism>
<evidence type="ECO:0000313" key="1">
    <source>
        <dbReference type="EMBL" id="RRT58567.1"/>
    </source>
</evidence>
<proteinExistence type="predicted"/>
<evidence type="ECO:0000313" key="2">
    <source>
        <dbReference type="Proteomes" id="UP000287651"/>
    </source>
</evidence>